<protein>
    <submittedName>
        <fullName evidence="2">Uncharacterized protein</fullName>
    </submittedName>
</protein>
<evidence type="ECO:0000313" key="3">
    <source>
        <dbReference type="Proteomes" id="UP001497644"/>
    </source>
</evidence>
<organism evidence="2 3">
    <name type="scientific">Lasius platythorax</name>
    <dbReference type="NCBI Taxonomy" id="488582"/>
    <lineage>
        <taxon>Eukaryota</taxon>
        <taxon>Metazoa</taxon>
        <taxon>Ecdysozoa</taxon>
        <taxon>Arthropoda</taxon>
        <taxon>Hexapoda</taxon>
        <taxon>Insecta</taxon>
        <taxon>Pterygota</taxon>
        <taxon>Neoptera</taxon>
        <taxon>Endopterygota</taxon>
        <taxon>Hymenoptera</taxon>
        <taxon>Apocrita</taxon>
        <taxon>Aculeata</taxon>
        <taxon>Formicoidea</taxon>
        <taxon>Formicidae</taxon>
        <taxon>Formicinae</taxon>
        <taxon>Lasius</taxon>
        <taxon>Lasius</taxon>
    </lineage>
</organism>
<evidence type="ECO:0000256" key="1">
    <source>
        <dbReference type="SAM" id="MobiDB-lite"/>
    </source>
</evidence>
<accession>A0AAV2NWG8</accession>
<dbReference type="Proteomes" id="UP001497644">
    <property type="component" value="Chromosome 4"/>
</dbReference>
<dbReference type="EMBL" id="OZ034827">
    <property type="protein sequence ID" value="CAL1683695.1"/>
    <property type="molecule type" value="Genomic_DNA"/>
</dbReference>
<dbReference type="AlphaFoldDB" id="A0AAV2NWG8"/>
<evidence type="ECO:0000313" key="2">
    <source>
        <dbReference type="EMBL" id="CAL1683695.1"/>
    </source>
</evidence>
<gene>
    <name evidence="2" type="ORF">LPLAT_LOCUS9375</name>
</gene>
<sequence length="96" mass="10142">MLARTDAHVDAIPTQGELVFLQGVDSGLGEGRSRGGSDGMRRADVAKDLLGKHHRGVTITNHCEPAFATDEAPNPPPKSRVPSCYDGGNGEYPVSE</sequence>
<feature type="region of interest" description="Disordered" evidence="1">
    <location>
        <begin position="66"/>
        <end position="96"/>
    </location>
</feature>
<name>A0AAV2NWG8_9HYME</name>
<keyword evidence="3" id="KW-1185">Reference proteome</keyword>
<reference evidence="2" key="1">
    <citation type="submission" date="2024-04" db="EMBL/GenBank/DDBJ databases">
        <authorList>
            <consortium name="Molecular Ecology Group"/>
        </authorList>
    </citation>
    <scope>NUCLEOTIDE SEQUENCE</scope>
</reference>
<proteinExistence type="predicted"/>